<feature type="transmembrane region" description="Helical" evidence="7">
    <location>
        <begin position="78"/>
        <end position="99"/>
    </location>
</feature>
<keyword evidence="3" id="KW-1003">Cell membrane</keyword>
<evidence type="ECO:0000313" key="8">
    <source>
        <dbReference type="EMBL" id="MBP2474615.1"/>
    </source>
</evidence>
<evidence type="ECO:0000313" key="9">
    <source>
        <dbReference type="Proteomes" id="UP001519363"/>
    </source>
</evidence>
<dbReference type="PANTHER" id="PTHR33452">
    <property type="entry name" value="OXIDOREDUCTASE CATD-RELATED"/>
    <property type="match status" value="1"/>
</dbReference>
<comment type="caution">
    <text evidence="8">The sequence shown here is derived from an EMBL/GenBank/DDBJ whole genome shotgun (WGS) entry which is preliminary data.</text>
</comment>
<comment type="similarity">
    <text evidence="2">Belongs to the DoxX family.</text>
</comment>
<protein>
    <submittedName>
        <fullName evidence="8">Oxidoreductase</fullName>
    </submittedName>
</protein>
<evidence type="ECO:0000256" key="5">
    <source>
        <dbReference type="ARBA" id="ARBA00022989"/>
    </source>
</evidence>
<evidence type="ECO:0000256" key="4">
    <source>
        <dbReference type="ARBA" id="ARBA00022692"/>
    </source>
</evidence>
<dbReference type="RefSeq" id="WP_086783226.1">
    <property type="nucleotide sequence ID" value="NZ_JAGIOO010000001.1"/>
</dbReference>
<keyword evidence="9" id="KW-1185">Reference proteome</keyword>
<feature type="transmembrane region" description="Helical" evidence="7">
    <location>
        <begin position="7"/>
        <end position="25"/>
    </location>
</feature>
<keyword evidence="6 7" id="KW-0472">Membrane</keyword>
<name>A0ABS5ADF9_9PSEU</name>
<dbReference type="Pfam" id="PF07681">
    <property type="entry name" value="DoxX"/>
    <property type="match status" value="1"/>
</dbReference>
<proteinExistence type="inferred from homology"/>
<evidence type="ECO:0000256" key="6">
    <source>
        <dbReference type="ARBA" id="ARBA00023136"/>
    </source>
</evidence>
<evidence type="ECO:0000256" key="2">
    <source>
        <dbReference type="ARBA" id="ARBA00006679"/>
    </source>
</evidence>
<feature type="transmembrane region" description="Helical" evidence="7">
    <location>
        <begin position="50"/>
        <end position="71"/>
    </location>
</feature>
<comment type="subcellular location">
    <subcellularLocation>
        <location evidence="1">Cell membrane</location>
        <topology evidence="1">Multi-pass membrane protein</topology>
    </subcellularLocation>
</comment>
<sequence>MVRSAGFALLIGRIAVGLVFVLHGWRKVVDDGMDVTVANFAKLGFPAPEFLAWFSALVELVGGALFILGVALPLVGTLLAVVCVLGILFVTAKNGFWAGNGGYEYELVLACTALGIGFAGGGIGVGDYYRRRRHPADAT</sequence>
<dbReference type="InterPro" id="IPR051907">
    <property type="entry name" value="DoxX-like_oxidoreductase"/>
</dbReference>
<dbReference type="InterPro" id="IPR032808">
    <property type="entry name" value="DoxX"/>
</dbReference>
<dbReference type="Proteomes" id="UP001519363">
    <property type="component" value="Unassembled WGS sequence"/>
</dbReference>
<organism evidence="8 9">
    <name type="scientific">Crossiella equi</name>
    <dbReference type="NCBI Taxonomy" id="130796"/>
    <lineage>
        <taxon>Bacteria</taxon>
        <taxon>Bacillati</taxon>
        <taxon>Actinomycetota</taxon>
        <taxon>Actinomycetes</taxon>
        <taxon>Pseudonocardiales</taxon>
        <taxon>Pseudonocardiaceae</taxon>
        <taxon>Crossiella</taxon>
    </lineage>
</organism>
<evidence type="ECO:0000256" key="3">
    <source>
        <dbReference type="ARBA" id="ARBA00022475"/>
    </source>
</evidence>
<keyword evidence="4 7" id="KW-0812">Transmembrane</keyword>
<feature type="transmembrane region" description="Helical" evidence="7">
    <location>
        <begin position="105"/>
        <end position="125"/>
    </location>
</feature>
<reference evidence="8 9" key="1">
    <citation type="submission" date="2021-03" db="EMBL/GenBank/DDBJ databases">
        <title>Sequencing the genomes of 1000 actinobacteria strains.</title>
        <authorList>
            <person name="Klenk H.-P."/>
        </authorList>
    </citation>
    <scope>NUCLEOTIDE SEQUENCE [LARGE SCALE GENOMIC DNA]</scope>
    <source>
        <strain evidence="8 9">DSM 44580</strain>
    </source>
</reference>
<evidence type="ECO:0000256" key="1">
    <source>
        <dbReference type="ARBA" id="ARBA00004651"/>
    </source>
</evidence>
<keyword evidence="5 7" id="KW-1133">Transmembrane helix</keyword>
<evidence type="ECO:0000256" key="7">
    <source>
        <dbReference type="SAM" id="Phobius"/>
    </source>
</evidence>
<dbReference type="PANTHER" id="PTHR33452:SF1">
    <property type="entry name" value="INNER MEMBRANE PROTEIN YPHA-RELATED"/>
    <property type="match status" value="1"/>
</dbReference>
<gene>
    <name evidence="8" type="ORF">JOF53_003487</name>
</gene>
<dbReference type="EMBL" id="JAGIOO010000001">
    <property type="protein sequence ID" value="MBP2474615.1"/>
    <property type="molecule type" value="Genomic_DNA"/>
</dbReference>
<accession>A0ABS5ADF9</accession>